<dbReference type="PANTHER" id="PTHR42815:SF2">
    <property type="entry name" value="FAD-BINDING, PUTATIVE (AFU_ORTHOLOGUE AFUA_6G07600)-RELATED"/>
    <property type="match status" value="1"/>
</dbReference>
<keyword evidence="3" id="KW-1185">Reference proteome</keyword>
<organism evidence="2 3">
    <name type="scientific">Pseudotenacibaculum haliotis</name>
    <dbReference type="NCBI Taxonomy" id="1862138"/>
    <lineage>
        <taxon>Bacteria</taxon>
        <taxon>Pseudomonadati</taxon>
        <taxon>Bacteroidota</taxon>
        <taxon>Flavobacteriia</taxon>
        <taxon>Flavobacteriales</taxon>
        <taxon>Flavobacteriaceae</taxon>
        <taxon>Pseudotenacibaculum</taxon>
    </lineage>
</organism>
<name>A0ABW5LXJ1_9FLAO</name>
<dbReference type="Gene3D" id="2.30.110.10">
    <property type="entry name" value="Electron Transport, Fmn-binding Protein, Chain A"/>
    <property type="match status" value="1"/>
</dbReference>
<accession>A0ABW5LXJ1</accession>
<dbReference type="InterPro" id="IPR024029">
    <property type="entry name" value="Pyridox_Oxase_FMN-dep"/>
</dbReference>
<evidence type="ECO:0000313" key="3">
    <source>
        <dbReference type="Proteomes" id="UP001597508"/>
    </source>
</evidence>
<evidence type="ECO:0000259" key="1">
    <source>
        <dbReference type="Pfam" id="PF01243"/>
    </source>
</evidence>
<sequence length="204" mass="22989">MINSKITSTEQLREIYGFPKGRAEKKVLSTLEKHSKNFIANSPFLLLSSISKEGKMDVSPRGGNSGFVKVVDNNTLIIPDAKGNNRVDSLTNIVETGHVGLIFLIPGIDETLRINGTAHITTEESILALFKDEDKQPITCLVINAEEIFLHCAKALMRSHLWQETYKIDPKDFPTMGRMLKDQLNSSETPETREEMIKRYQKDL</sequence>
<dbReference type="InterPro" id="IPR011576">
    <property type="entry name" value="Pyridox_Oxase_N"/>
</dbReference>
<protein>
    <submittedName>
        <fullName evidence="2">Pyridoxamine 5'-phosphate oxidase family protein</fullName>
    </submittedName>
</protein>
<dbReference type="Proteomes" id="UP001597508">
    <property type="component" value="Unassembled WGS sequence"/>
</dbReference>
<dbReference type="Pfam" id="PF01243">
    <property type="entry name" value="PNPOx_N"/>
    <property type="match status" value="1"/>
</dbReference>
<dbReference type="EMBL" id="JBHULH010000012">
    <property type="protein sequence ID" value="MFD2568781.1"/>
    <property type="molecule type" value="Genomic_DNA"/>
</dbReference>
<dbReference type="SUPFAM" id="SSF50475">
    <property type="entry name" value="FMN-binding split barrel"/>
    <property type="match status" value="1"/>
</dbReference>
<dbReference type="RefSeq" id="WP_379667488.1">
    <property type="nucleotide sequence ID" value="NZ_JBHULH010000012.1"/>
</dbReference>
<feature type="domain" description="Pyridoxamine 5'-phosphate oxidase N-terminal" evidence="1">
    <location>
        <begin position="32"/>
        <end position="152"/>
    </location>
</feature>
<dbReference type="NCBIfam" id="TIGR04025">
    <property type="entry name" value="PPOX_FMN_DR2398"/>
    <property type="match status" value="1"/>
</dbReference>
<evidence type="ECO:0000313" key="2">
    <source>
        <dbReference type="EMBL" id="MFD2568781.1"/>
    </source>
</evidence>
<reference evidence="3" key="1">
    <citation type="journal article" date="2019" name="Int. J. Syst. Evol. Microbiol.">
        <title>The Global Catalogue of Microorganisms (GCM) 10K type strain sequencing project: providing services to taxonomists for standard genome sequencing and annotation.</title>
        <authorList>
            <consortium name="The Broad Institute Genomics Platform"/>
            <consortium name="The Broad Institute Genome Sequencing Center for Infectious Disease"/>
            <person name="Wu L."/>
            <person name="Ma J."/>
        </authorList>
    </citation>
    <scope>NUCLEOTIDE SEQUENCE [LARGE SCALE GENOMIC DNA]</scope>
    <source>
        <strain evidence="3">KCTC 52127</strain>
    </source>
</reference>
<proteinExistence type="predicted"/>
<comment type="caution">
    <text evidence="2">The sequence shown here is derived from an EMBL/GenBank/DDBJ whole genome shotgun (WGS) entry which is preliminary data.</text>
</comment>
<dbReference type="PANTHER" id="PTHR42815">
    <property type="entry name" value="FAD-BINDING, PUTATIVE (AFU_ORTHOLOGUE AFUA_6G07600)-RELATED"/>
    <property type="match status" value="1"/>
</dbReference>
<gene>
    <name evidence="2" type="ORF">ACFSRZ_15505</name>
</gene>
<dbReference type="InterPro" id="IPR012349">
    <property type="entry name" value="Split_barrel_FMN-bd"/>
</dbReference>